<evidence type="ECO:0000313" key="4">
    <source>
        <dbReference type="Proteomes" id="UP001281761"/>
    </source>
</evidence>
<dbReference type="EMBL" id="JARBJD010000178">
    <property type="protein sequence ID" value="KAK2948359.1"/>
    <property type="molecule type" value="Genomic_DNA"/>
</dbReference>
<sequence>MYPALVSAVHSASNPETILSSFRETGLVPFDPNVVLRQFHKKYLPKEEPIPIYSEVVKDTQIMSAVSHYGTVLNMAPQNTSSSSDQPVPVPKKIKRTHSTRKESRQSDESQKTPKKTCWSSSTSNKVSLLPMATHIDWKSPRRPGWKYSEAGLGVLVTGMGLLIGLVLIGATLIFTVCCGRQARTKEDEQNAELSANQCSRVSLSEQQATNQQHSSTAPELLQNSLKRTSKHAQSAKMCFDRQNTDPSVHCVSLSEHPHIYDPPQPACNHLSLANKDSKSEAQPFSSSQHSQLGAGNEGMEVPNQLSCSATASDALQ</sequence>
<protein>
    <submittedName>
        <fullName evidence="3">Uncharacterized protein</fullName>
    </submittedName>
</protein>
<evidence type="ECO:0000313" key="3">
    <source>
        <dbReference type="EMBL" id="KAK2948359.1"/>
    </source>
</evidence>
<feature type="compositionally biased region" description="Basic and acidic residues" evidence="1">
    <location>
        <begin position="100"/>
        <end position="112"/>
    </location>
</feature>
<keyword evidence="2" id="KW-0812">Transmembrane</keyword>
<evidence type="ECO:0000256" key="2">
    <source>
        <dbReference type="SAM" id="Phobius"/>
    </source>
</evidence>
<feature type="region of interest" description="Disordered" evidence="1">
    <location>
        <begin position="276"/>
        <end position="317"/>
    </location>
</feature>
<feature type="compositionally biased region" description="Polar residues" evidence="1">
    <location>
        <begin position="304"/>
        <end position="317"/>
    </location>
</feature>
<name>A0ABQ9XAE0_9EUKA</name>
<comment type="caution">
    <text evidence="3">The sequence shown here is derived from an EMBL/GenBank/DDBJ whole genome shotgun (WGS) entry which is preliminary data.</text>
</comment>
<reference evidence="3 4" key="1">
    <citation type="journal article" date="2022" name="bioRxiv">
        <title>Genomics of Preaxostyla Flagellates Illuminates Evolutionary Transitions and the Path Towards Mitochondrial Loss.</title>
        <authorList>
            <person name="Novak L.V.F."/>
            <person name="Treitli S.C."/>
            <person name="Pyrih J."/>
            <person name="Halakuc P."/>
            <person name="Pipaliya S.V."/>
            <person name="Vacek V."/>
            <person name="Brzon O."/>
            <person name="Soukal P."/>
            <person name="Eme L."/>
            <person name="Dacks J.B."/>
            <person name="Karnkowska A."/>
            <person name="Elias M."/>
            <person name="Hampl V."/>
        </authorList>
    </citation>
    <scope>NUCLEOTIDE SEQUENCE [LARGE SCALE GENOMIC DNA]</scope>
    <source>
        <strain evidence="3">NAU3</strain>
        <tissue evidence="3">Gut</tissue>
    </source>
</reference>
<keyword evidence="2" id="KW-0472">Membrane</keyword>
<feature type="transmembrane region" description="Helical" evidence="2">
    <location>
        <begin position="151"/>
        <end position="175"/>
    </location>
</feature>
<feature type="compositionally biased region" description="Polar residues" evidence="1">
    <location>
        <begin position="281"/>
        <end position="294"/>
    </location>
</feature>
<feature type="compositionally biased region" description="Polar residues" evidence="1">
    <location>
        <begin position="76"/>
        <end position="86"/>
    </location>
</feature>
<feature type="region of interest" description="Disordered" evidence="1">
    <location>
        <begin position="76"/>
        <end position="122"/>
    </location>
</feature>
<organism evidence="3 4">
    <name type="scientific">Blattamonas nauphoetae</name>
    <dbReference type="NCBI Taxonomy" id="2049346"/>
    <lineage>
        <taxon>Eukaryota</taxon>
        <taxon>Metamonada</taxon>
        <taxon>Preaxostyla</taxon>
        <taxon>Oxymonadida</taxon>
        <taxon>Blattamonas</taxon>
    </lineage>
</organism>
<keyword evidence="2" id="KW-1133">Transmembrane helix</keyword>
<proteinExistence type="predicted"/>
<evidence type="ECO:0000256" key="1">
    <source>
        <dbReference type="SAM" id="MobiDB-lite"/>
    </source>
</evidence>
<keyword evidence="4" id="KW-1185">Reference proteome</keyword>
<dbReference type="Proteomes" id="UP001281761">
    <property type="component" value="Unassembled WGS sequence"/>
</dbReference>
<accession>A0ABQ9XAE0</accession>
<gene>
    <name evidence="3" type="ORF">BLNAU_16705</name>
</gene>